<gene>
    <name evidence="7" type="ORF">AMSG_10688</name>
</gene>
<feature type="region of interest" description="Disordered" evidence="4">
    <location>
        <begin position="4300"/>
        <end position="4323"/>
    </location>
</feature>
<evidence type="ECO:0000256" key="1">
    <source>
        <dbReference type="ARBA" id="ARBA00022786"/>
    </source>
</evidence>
<feature type="compositionally biased region" description="Basic residues" evidence="4">
    <location>
        <begin position="3000"/>
        <end position="3021"/>
    </location>
</feature>
<sequence length="4323" mass="447687">MGNTTSTLPPGADEVETMHQDSLLVSLITPSSLAAPKFVAEAVATYRSPASSSPELNDGSVPQATMAALGSSALAAAAAEFLIPPSARRSAAAMRKQVTVSTASTTLYTQLVLLRATLLRRLAQALARSAAAAAATAPLRPLPDAATRPIGAPLASASQAVTADGALGIHTSLGVLVTLLKAAARADPDVGLETLASFDALLHTIPLLGLYLGAPEPAVDALVGFMHHTLDMPQAPPSAKSAALAGLVGVALAKGSFTELLFVAHTLLTAPPAAPLDVSTYLGRLASYNPHIPLAALDAKAALSFSNEYTAPAAGSQGSAASADTPAAFREPGAIATDGTYLYIHDAHGLAKIGTGANGSIQGHVYAARPLFRASDAASLLCVCDKLYYRSASIAPAAFLVLSASNLADIGAILPDGSGSVASDPTSETWLPAEFTPEPKASPPTFASPATTDGRYIYVAMAVYGYAPDAPPVSALASAVAGESRSAVSGAADALPPVTPTPTSASAARAQSITFPPPSAGSSDDAATSLAGPASSSAGPNPAAPGAANPRVVVATFDPLSDPPMKHIASTLLSGSETLVGHVLSTRQCYNTDTRIAVDTSLVFHAPGKVAAWCMAGRGQGNFVFQVYRRVAGDHYVLVGENEVETISGLQVFDIPPDERIAVLPGDCIGWRWAIDRGQVYYDRNVPGTSPSFVKYNSNTHGPRDAVGDTVHFTRTESVTMSIAAVLDPAPVATHTATSPASSSGSVPLTFCATAGPLALPTPVLNYGALYCNGSCVAILAPPNKQLHDGFPNHASTRQWSLASGALLDHTDAGLNPQGMPTVYDADANVVWNYAPGTRKVFRWACGPLRPALTFPVSSETAAAARFPLHPLDVPAALPALAADLPPAASPADVAYVLLRHADRIALHHAPPPAAAAAHAAPTLSAVAASSSAATAASLCRELCVQLHPSTFALLLSLLRRFAAALPRVLALPSTAPVPDDLATAGYLTMAVLRLLKVNLAVLVSSGYPLEAFDSKPLPETAAASAAGGASPATLTWASLSAADVAAASADLLPPPFNESFPPLAIEHELDGEALALLSLTDCVLLADNKLGRGKKLHAALTAALRKPPQAHAPATDASSGAPSSRKRPARLDTGSSSATKPSRLDGSPSVFATIRNELVALTSHSHAWIQDEACGVLTMGMNAFYPTREDRLLLLGSTLAKVDPAAASPDPFVAAVLEYFAEPATVADLFVAPLTDALTGKPSLPPAFATIIHNLIRIIRAEAEGLLASPPAPSSDASDLPPAPSTAARMLFSFLTHLLARATASSGDLLDATVTLASDLLGAAADVVTAVVAAAPDNAALADSASHGAALRASFVPTILPGLVSALPVLVASSVALAAKLSPRLVALFTVLDTLNARIPGIAETDAELLTARASTYTKSIVEESLHPYPTHARVDKKVTIPNATSLTLIFSKSCRTEGGSDYLDIYQAAHHSNHLYRFSGAYNQGSSSFPAEPVTIPGDTVYFYFTSGPYSYSHYGWSVTVSAQLPDVIGPVPFSLDLLKNVGWALGSLAAVSVAGAPLTDEEAALKSLLASPLLARGYAGSPPDSPFLDDMLASEPTASPATAGFTMFLEMAQANATGVSLGKKARGAPIDFLVERAVLAAAIYHTGLLPDTLVYAAALADAGDNAALRPAMPKPLLHLWRRAHKIKKWVMREYEDRESARDLERAADSDLGAATATSAASDRSFAAEIVRKARFLLSYAPAALPPHDAANSPAVRGNPTLGALVPAANSVLASWRHAEARFAAFDLNAADALCNELDVFLRTPLNVADLASVVATRSERAQTRAAGYATLATLIRDVTIRSAVYDLLRPSCDSLDVSVRSASTGVHHLDALTTAPQTQLHAVQDAFATFLAAVNTVVGDDATAPPVRAAALAALNLRFLPSDRNLLLSSGVMATLWHLATAPAPASTLSHAAAAAGAAAESEPSAPASDGPLPDAELASVLEPVFGLAAALSLRSAARTMFKTLAATCIAEPSSARLADTHPFEATSILAALRTVVLDTIFDDLRDGLTSGLCAGLDDAFLDLNLPFGADVVAAAIAKSSADGDVSTTSVRTVLAKVFQGLGVPSGVYDDILHGHTPSSLLGTLYAAAKSPLLHAYLLDAPDKFRVVLDVLVAPAASPATRQAIFRTLRAMLPCMAPDALASAGLDIVPFLVARIGAVVDKFIVSSSSDVAESAPDGTVADGDGDADGDAAAAGAGASNDDDADKNLILEVVMLLRTLLKSSSWRSAIQTFMSGALAQVPTLLTVAPSPGNVAIWSALAALYTMGGISDRARPGGRVEFLRPDATRTSTGIVISIATAGNVKEARVLADEALDGTRASLSPESYPVSELTILPEVSVDPGLFPLTSELLPLFGLFLSEPPSPASLTYYQFKSAALQVLGELLSHPPSIARFLSAGMAPLLVSASLTHTSLTKGVALPLVEERALYLQQFMLPSASGLGVTLTLSDGQGPKKKKTPEQLIDEFLAKSGMAPKEYNDLRQTFISVDVDGDGYITRSDVQAYLTPLFGYEVEGRELEEQFGQFDRARKGRVSLLDWLHSSSGLPVPPDSDDESGGGGFSFGGGKKVKRKRLHLRVDRPLAVVGYIDVANELNGLDLEAWTDTALDLVPAEPLTAPTDGLENGAALAGQLALISIDPDRTTEAERKAQIATAQAAGAFGVVLICPSDDLPPDNLGPDLGADEAIKAVAGGGFATPPQSSGQPSGGFTFGSSTFGGSSNEPASLVASQSNAGLFGSSNSGAPASTDWSAEPVSAGSWGASATPAAAVDASSGNSNGDGATGSSGDADAKPSAKPDVDADAVADTDAEPVVAITIPVLYVSASDGARLLAALSDEADKAAADATEAASSADATAAATPAPKDALRAAAVAELEALGFPPVQVAKHLAAAEGNVSEAAASLFLIKHAGAESENEVLAYASLVAAARGDASSAATGAGESVKATDGTDAADGADAALAAADKQPKKKGTKHKKHNKRGWRNKRQRKTSDKEAGEGKGKSGKGAKGGKTKAKDKSGSNEKDGKAKDSSASGNDEMAVGDLFGEKKSGGSAKLPAGDEGVTRAVYYDLDAAGIAGARTTAVETEVLWPSMEGVDDVSLVVTDMQAALCTLYTRKAVHALLAEAASAPQQALSELMGSDPTKLVDFLSLTASSLANDPSAVAPFGVDSPLTHLRPALMAGVVAPGPGGEALGTLLVRYAVGTLYRAEHLDDGLGGGAGRVSAFASVHPAVNSSASMGPTHVSVPDAANMLVTFDPRSCTGNAGNELVFYSDASCETAVHKCGGSSAGFVSFVVPGSEMWFKYTQTMEISDAASSWGWRFIVSPSALPSNDAALDAFPNVELACWVLATLLDALESKAAGAAPEPTAALARQVYKPYVFSLLVSALSVTVLNQKIRVLRLLTFLLRSAHRFEAASELPLDELRATVHASMSSRMRSETGSQFYSQYLQNLAELAVALDSVEASVAASAEASADGSAAKSKGKEESQDNGASVSAAPAPAPADTELEWFGKFKTFVSLLESLRERKTGFDSSVLADATASYCAMLRKAGPLNYEVVSTSGGTAKSGTGEVGNMLIDDGSVYAAEKSTNVDVVLKYAGTAPEAGAVVTALRMKTPSYPNRGPVQDVLVWVMSEEPDLEVLAKYNDATNDVFATASTTAASLASSNAPRDETLPVAMLSLYSCDADTGEMAVAKAGGSDELPAGKYVVVKLIRPSAGSSVDIAFFGVSGYPAGDGSSSPLGESVDEASWNHCPTEGEEVWSRAADEALVALVNALCTRESVAPAALPLASVTYEADRDELYAGALGGVPSDALQARFVVLRYVNTLFAEWGKLVDLSAVENRVSLAALVGDLRPLLFFGTKNTLLRSVLSATAHYTQARIQVDRLAAKQAVTAEEKAEHCVFVQAAAQLNKQNPRVLRAMDGQAFYVQFLREGANDSGGPYRELITDAVAEIMSDDLPLFIRSPNAVGTIGSNRDKYLLNPSASSAAQLELFRFFGKLLGVAIRTRFALDLHLPRSFFATLVGAPVGVWDLRAVDEAVVNSLTAIRDFTEVWGIEPEAFEEYVMDDFTTLLSDGSRVELCPGGAEKRVTYENRLEFVDLVLEARLHEADTQMRAVEEGLGSIVPLEMLPLFTPSELETMICGTAAVDVALLKANTMYSKGVSADSPHVVLFWQVMENEFSDAERRLFLRFVWGRSRLPSSSAAFDEKFKIQAFVLDDGDDADRHLPQSHTCFFSINLPPYSTAAVMAQRIRYAMTNCRAIDTDFLPAPPAASSSAGASTGGGIGGGEYEYDSDY</sequence>
<evidence type="ECO:0000256" key="3">
    <source>
        <dbReference type="PROSITE-ProRule" id="PRU00104"/>
    </source>
</evidence>
<dbReference type="SMART" id="SM00119">
    <property type="entry name" value="HECTc"/>
    <property type="match status" value="1"/>
</dbReference>
<feature type="compositionally biased region" description="Basic and acidic residues" evidence="4">
    <location>
        <begin position="3022"/>
        <end position="3033"/>
    </location>
</feature>
<dbReference type="STRING" id="461836.A0A0L0DSV0"/>
<dbReference type="OrthoDB" id="239701at2759"/>
<dbReference type="InterPro" id="IPR011992">
    <property type="entry name" value="EF-hand-dom_pair"/>
</dbReference>
<dbReference type="PANTHER" id="PTHR46435:SF1">
    <property type="entry name" value="E3 UBIQUITIN-PROTEIN LIGASE HECTD4-RELATED"/>
    <property type="match status" value="1"/>
</dbReference>
<dbReference type="Gene3D" id="3.90.1750.10">
    <property type="entry name" value="Hect, E3 ligase catalytic domains"/>
    <property type="match status" value="1"/>
</dbReference>
<dbReference type="GO" id="GO:0004842">
    <property type="term" value="F:ubiquitin-protein transferase activity"/>
    <property type="evidence" value="ECO:0007669"/>
    <property type="project" value="InterPro"/>
</dbReference>
<feature type="region of interest" description="Disordered" evidence="4">
    <location>
        <begin position="2729"/>
        <end position="2752"/>
    </location>
</feature>
<reference evidence="7 8" key="1">
    <citation type="submission" date="2010-05" db="EMBL/GenBank/DDBJ databases">
        <title>The Genome Sequence of Thecamonas trahens ATCC 50062.</title>
        <authorList>
            <consortium name="The Broad Institute Genome Sequencing Platform"/>
            <person name="Russ C."/>
            <person name="Cuomo C."/>
            <person name="Shea T."/>
            <person name="Young S.K."/>
            <person name="Zeng Q."/>
            <person name="Koehrsen M."/>
            <person name="Haas B."/>
            <person name="Borodovsky M."/>
            <person name="Guigo R."/>
            <person name="Alvarado L."/>
            <person name="Berlin A."/>
            <person name="Bochicchio J."/>
            <person name="Borenstein D."/>
            <person name="Chapman S."/>
            <person name="Chen Z."/>
            <person name="Freedman E."/>
            <person name="Gellesch M."/>
            <person name="Goldberg J."/>
            <person name="Griggs A."/>
            <person name="Gujja S."/>
            <person name="Heilman E."/>
            <person name="Heiman D."/>
            <person name="Hepburn T."/>
            <person name="Howarth C."/>
            <person name="Jen D."/>
            <person name="Larson L."/>
            <person name="Mehta T."/>
            <person name="Park D."/>
            <person name="Pearson M."/>
            <person name="Roberts A."/>
            <person name="Saif S."/>
            <person name="Shenoy N."/>
            <person name="Sisk P."/>
            <person name="Stolte C."/>
            <person name="Sykes S."/>
            <person name="Thomson T."/>
            <person name="Walk T."/>
            <person name="White J."/>
            <person name="Yandava C."/>
            <person name="Burger G."/>
            <person name="Gray M.W."/>
            <person name="Holland P.W.H."/>
            <person name="King N."/>
            <person name="Lang F.B.F."/>
            <person name="Roger A.J."/>
            <person name="Ruiz-Trillo I."/>
            <person name="Lander E."/>
            <person name="Nusbaum C."/>
        </authorList>
    </citation>
    <scope>NUCLEOTIDE SEQUENCE [LARGE SCALE GENOMIC DNA]</scope>
    <source>
        <strain evidence="7 8">ATCC 50062</strain>
    </source>
</reference>
<keyword evidence="8" id="KW-1185">Reference proteome</keyword>
<dbReference type="PROSITE" id="PS00018">
    <property type="entry name" value="EF_HAND_1"/>
    <property type="match status" value="1"/>
</dbReference>
<feature type="compositionally biased region" description="Low complexity" evidence="4">
    <location>
        <begin position="2798"/>
        <end position="2824"/>
    </location>
</feature>
<evidence type="ECO:0000256" key="2">
    <source>
        <dbReference type="ARBA" id="ARBA00022837"/>
    </source>
</evidence>
<dbReference type="PANTHER" id="PTHR46435">
    <property type="entry name" value="E3 UBIQUITIN-PROTEIN LIGASE HECTD4-RELATED"/>
    <property type="match status" value="1"/>
</dbReference>
<dbReference type="InterPro" id="IPR035983">
    <property type="entry name" value="Hect_E3_ubiquitin_ligase"/>
</dbReference>
<keyword evidence="1 3" id="KW-0833">Ubl conjugation pathway</keyword>
<dbReference type="RefSeq" id="XP_013753275.1">
    <property type="nucleotide sequence ID" value="XM_013897821.1"/>
</dbReference>
<feature type="region of interest" description="Disordered" evidence="4">
    <location>
        <begin position="3505"/>
        <end position="3529"/>
    </location>
</feature>
<feature type="compositionally biased region" description="Basic residues" evidence="4">
    <location>
        <begin position="3034"/>
        <end position="3044"/>
    </location>
</feature>
<dbReference type="Gene3D" id="1.10.238.10">
    <property type="entry name" value="EF-hand"/>
    <property type="match status" value="1"/>
</dbReference>
<accession>A0A0L0DSV0</accession>
<dbReference type="Gene3D" id="3.30.2410.10">
    <property type="entry name" value="Hect, E3 ligase catalytic domain"/>
    <property type="match status" value="1"/>
</dbReference>
<feature type="compositionally biased region" description="Basic and acidic residues" evidence="4">
    <location>
        <begin position="3045"/>
        <end position="3061"/>
    </location>
</feature>
<evidence type="ECO:0000256" key="4">
    <source>
        <dbReference type="SAM" id="MobiDB-lite"/>
    </source>
</evidence>
<dbReference type="Proteomes" id="UP000054408">
    <property type="component" value="Unassembled WGS sequence"/>
</dbReference>
<feature type="compositionally biased region" description="Low complexity" evidence="4">
    <location>
        <begin position="501"/>
        <end position="512"/>
    </location>
</feature>
<name>A0A0L0DSV0_THETB</name>
<dbReference type="GO" id="GO:0005509">
    <property type="term" value="F:calcium ion binding"/>
    <property type="evidence" value="ECO:0007669"/>
    <property type="project" value="InterPro"/>
</dbReference>
<feature type="region of interest" description="Disordered" evidence="4">
    <location>
        <begin position="489"/>
        <end position="547"/>
    </location>
</feature>
<evidence type="ECO:0000259" key="5">
    <source>
        <dbReference type="PROSITE" id="PS50222"/>
    </source>
</evidence>
<feature type="region of interest" description="Disordered" evidence="4">
    <location>
        <begin position="2583"/>
        <end position="2602"/>
    </location>
</feature>
<feature type="region of interest" description="Disordered" evidence="4">
    <location>
        <begin position="2776"/>
        <end position="2840"/>
    </location>
</feature>
<protein>
    <submittedName>
        <fullName evidence="7">HECT domain containing 3</fullName>
    </submittedName>
</protein>
<dbReference type="PROSITE" id="PS50237">
    <property type="entry name" value="HECT"/>
    <property type="match status" value="1"/>
</dbReference>
<feature type="region of interest" description="Disordered" evidence="4">
    <location>
        <begin position="2994"/>
        <end position="3088"/>
    </location>
</feature>
<feature type="compositionally biased region" description="Gly residues" evidence="4">
    <location>
        <begin position="4307"/>
        <end position="4316"/>
    </location>
</feature>
<dbReference type="InterPro" id="IPR016024">
    <property type="entry name" value="ARM-type_fold"/>
</dbReference>
<dbReference type="SUPFAM" id="SSF47473">
    <property type="entry name" value="EF-hand"/>
    <property type="match status" value="1"/>
</dbReference>
<dbReference type="InterPro" id="IPR043366">
    <property type="entry name" value="HECTD4"/>
</dbReference>
<feature type="domain" description="HECT" evidence="6">
    <location>
        <begin position="3942"/>
        <end position="4296"/>
    </location>
</feature>
<dbReference type="SUPFAM" id="SSF48371">
    <property type="entry name" value="ARM repeat"/>
    <property type="match status" value="1"/>
</dbReference>
<dbReference type="InterPro" id="IPR000569">
    <property type="entry name" value="HECT_dom"/>
</dbReference>
<proteinExistence type="predicted"/>
<dbReference type="eggNOG" id="KOG1426">
    <property type="taxonomic scope" value="Eukaryota"/>
</dbReference>
<dbReference type="InterPro" id="IPR002048">
    <property type="entry name" value="EF_hand_dom"/>
</dbReference>
<feature type="domain" description="EF-hand" evidence="5">
    <location>
        <begin position="2515"/>
        <end position="2550"/>
    </location>
</feature>
<dbReference type="PROSITE" id="PS50222">
    <property type="entry name" value="EF_HAND_2"/>
    <property type="match status" value="1"/>
</dbReference>
<feature type="active site" description="Glycyl thioester intermediate" evidence="3">
    <location>
        <position position="4260"/>
    </location>
</feature>
<evidence type="ECO:0000259" key="6">
    <source>
        <dbReference type="PROSITE" id="PS50237"/>
    </source>
</evidence>
<dbReference type="InterPro" id="IPR018247">
    <property type="entry name" value="EF_Hand_1_Ca_BS"/>
</dbReference>
<feature type="compositionally biased region" description="Basic and acidic residues" evidence="4">
    <location>
        <begin position="2825"/>
        <end position="2835"/>
    </location>
</feature>
<dbReference type="EMBL" id="GL349495">
    <property type="protein sequence ID" value="KNC55091.1"/>
    <property type="molecule type" value="Genomic_DNA"/>
</dbReference>
<feature type="compositionally biased region" description="Polar residues" evidence="4">
    <location>
        <begin position="2776"/>
        <end position="2786"/>
    </location>
</feature>
<feature type="region of interest" description="Disordered" evidence="4">
    <location>
        <begin position="2215"/>
        <end position="2243"/>
    </location>
</feature>
<feature type="compositionally biased region" description="Low complexity" evidence="4">
    <location>
        <begin position="2233"/>
        <end position="2242"/>
    </location>
</feature>
<dbReference type="Pfam" id="PF00632">
    <property type="entry name" value="HECT"/>
    <property type="match status" value="1"/>
</dbReference>
<evidence type="ECO:0000313" key="8">
    <source>
        <dbReference type="Proteomes" id="UP000054408"/>
    </source>
</evidence>
<dbReference type="SUPFAM" id="SSF56204">
    <property type="entry name" value="Hect, E3 ligase catalytic domain"/>
    <property type="match status" value="1"/>
</dbReference>
<feature type="region of interest" description="Disordered" evidence="4">
    <location>
        <begin position="1105"/>
        <end position="1149"/>
    </location>
</feature>
<dbReference type="Gene3D" id="3.30.2160.10">
    <property type="entry name" value="Hect, E3 ligase catalytic domain"/>
    <property type="match status" value="1"/>
</dbReference>
<keyword evidence="2" id="KW-0106">Calcium</keyword>
<feature type="compositionally biased region" description="Low complexity" evidence="4">
    <location>
        <begin position="531"/>
        <end position="547"/>
    </location>
</feature>
<dbReference type="GeneID" id="25568854"/>
<evidence type="ECO:0000313" key="7">
    <source>
        <dbReference type="EMBL" id="KNC55091.1"/>
    </source>
</evidence>
<organism evidence="7 8">
    <name type="scientific">Thecamonas trahens ATCC 50062</name>
    <dbReference type="NCBI Taxonomy" id="461836"/>
    <lineage>
        <taxon>Eukaryota</taxon>
        <taxon>Apusozoa</taxon>
        <taxon>Apusomonadida</taxon>
        <taxon>Apusomonadidae</taxon>
        <taxon>Thecamonas</taxon>
    </lineage>
</organism>